<comment type="caution">
    <text evidence="1">The sequence shown here is derived from an EMBL/GenBank/DDBJ whole genome shotgun (WGS) entry which is preliminary data.</text>
</comment>
<accession>A0A9W7ZR63</accession>
<name>A0A9W7ZR63_9FUNG</name>
<keyword evidence="2" id="KW-1185">Reference proteome</keyword>
<dbReference type="AlphaFoldDB" id="A0A9W7ZR63"/>
<sequence length="116" mass="13704">MDLKPPPSSFAYLDKRRCGEALSMLLESIQYLLNNTTFNEHGIEKETPDNLKAVLREHMLIKLRSFEAVYSKYEQDKVTVLYLQRTFVDFHEKYVLPFVEKNFGSYKDKIHAVRQV</sequence>
<evidence type="ECO:0000313" key="2">
    <source>
        <dbReference type="Proteomes" id="UP001150538"/>
    </source>
</evidence>
<evidence type="ECO:0000313" key="1">
    <source>
        <dbReference type="EMBL" id="KAJ1914902.1"/>
    </source>
</evidence>
<protein>
    <submittedName>
        <fullName evidence="1">Uncharacterized protein</fullName>
    </submittedName>
</protein>
<organism evidence="1 2">
    <name type="scientific">Mycoemilia scoparia</name>
    <dbReference type="NCBI Taxonomy" id="417184"/>
    <lineage>
        <taxon>Eukaryota</taxon>
        <taxon>Fungi</taxon>
        <taxon>Fungi incertae sedis</taxon>
        <taxon>Zoopagomycota</taxon>
        <taxon>Kickxellomycotina</taxon>
        <taxon>Kickxellomycetes</taxon>
        <taxon>Kickxellales</taxon>
        <taxon>Kickxellaceae</taxon>
        <taxon>Mycoemilia</taxon>
    </lineage>
</organism>
<gene>
    <name evidence="1" type="ORF">H4219_004585</name>
</gene>
<reference evidence="1" key="1">
    <citation type="submission" date="2022-07" db="EMBL/GenBank/DDBJ databases">
        <title>Phylogenomic reconstructions and comparative analyses of Kickxellomycotina fungi.</title>
        <authorList>
            <person name="Reynolds N.K."/>
            <person name="Stajich J.E."/>
            <person name="Barry K."/>
            <person name="Grigoriev I.V."/>
            <person name="Crous P."/>
            <person name="Smith M.E."/>
        </authorList>
    </citation>
    <scope>NUCLEOTIDE SEQUENCE</scope>
    <source>
        <strain evidence="1">NBRC 100468</strain>
    </source>
</reference>
<dbReference type="Proteomes" id="UP001150538">
    <property type="component" value="Unassembled WGS sequence"/>
</dbReference>
<proteinExistence type="predicted"/>
<dbReference type="EMBL" id="JANBPU010000174">
    <property type="protein sequence ID" value="KAJ1914902.1"/>
    <property type="molecule type" value="Genomic_DNA"/>
</dbReference>